<dbReference type="InterPro" id="IPR014721">
    <property type="entry name" value="Ribsml_uS5_D2-typ_fold_subgr"/>
</dbReference>
<dbReference type="InterPro" id="IPR005324">
    <property type="entry name" value="Ribosomal_uS5_C"/>
</dbReference>
<evidence type="ECO:0000256" key="2">
    <source>
        <dbReference type="ARBA" id="ARBA00022980"/>
    </source>
</evidence>
<evidence type="ECO:0000256" key="8">
    <source>
        <dbReference type="SAM" id="MobiDB-lite"/>
    </source>
</evidence>
<dbReference type="Proteomes" id="UP000179686">
    <property type="component" value="Unassembled WGS sequence"/>
</dbReference>
<accession>A0A1F6VQR1</accession>
<evidence type="ECO:0000313" key="10">
    <source>
        <dbReference type="EMBL" id="OGI71973.1"/>
    </source>
</evidence>
<feature type="compositionally biased region" description="Gly residues" evidence="8">
    <location>
        <begin position="34"/>
        <end position="48"/>
    </location>
</feature>
<feature type="region of interest" description="Disordered" evidence="8">
    <location>
        <begin position="1"/>
        <end position="69"/>
    </location>
</feature>
<protein>
    <recommendedName>
        <fullName evidence="4">Small ribosomal subunit protein uS5</fullName>
    </recommendedName>
    <alternativeName>
        <fullName evidence="5">30S ribosomal protein S5</fullName>
    </alternativeName>
</protein>
<feature type="region of interest" description="Disordered" evidence="8">
    <location>
        <begin position="225"/>
        <end position="245"/>
    </location>
</feature>
<feature type="compositionally biased region" description="Basic and acidic residues" evidence="8">
    <location>
        <begin position="230"/>
        <end position="245"/>
    </location>
</feature>
<dbReference type="GO" id="GO:1990904">
    <property type="term" value="C:ribonucleoprotein complex"/>
    <property type="evidence" value="ECO:0007669"/>
    <property type="project" value="UniProtKB-UniRule"/>
</dbReference>
<dbReference type="PANTHER" id="PTHR48277:SF1">
    <property type="entry name" value="MITOCHONDRIAL RIBOSOMAL PROTEIN S5"/>
    <property type="match status" value="1"/>
</dbReference>
<evidence type="ECO:0000256" key="3">
    <source>
        <dbReference type="ARBA" id="ARBA00023274"/>
    </source>
</evidence>
<evidence type="ECO:0000256" key="4">
    <source>
        <dbReference type="ARBA" id="ARBA00035255"/>
    </source>
</evidence>
<dbReference type="SUPFAM" id="SSF54211">
    <property type="entry name" value="Ribosomal protein S5 domain 2-like"/>
    <property type="match status" value="1"/>
</dbReference>
<dbReference type="Gene3D" id="3.30.230.10">
    <property type="match status" value="1"/>
</dbReference>
<dbReference type="InterPro" id="IPR013810">
    <property type="entry name" value="Ribosomal_uS5_N"/>
</dbReference>
<dbReference type="Gene3D" id="3.30.160.20">
    <property type="match status" value="1"/>
</dbReference>
<comment type="caution">
    <text evidence="10">The sequence shown here is derived from an EMBL/GenBank/DDBJ whole genome shotgun (WGS) entry which is preliminary data.</text>
</comment>
<evidence type="ECO:0000313" key="11">
    <source>
        <dbReference type="Proteomes" id="UP000179686"/>
    </source>
</evidence>
<dbReference type="InterPro" id="IPR020568">
    <property type="entry name" value="Ribosomal_Su5_D2-typ_SF"/>
</dbReference>
<keyword evidence="2 6" id="KW-0689">Ribosomal protein</keyword>
<dbReference type="SUPFAM" id="SSF54768">
    <property type="entry name" value="dsRNA-binding domain-like"/>
    <property type="match status" value="1"/>
</dbReference>
<dbReference type="Pfam" id="PF03719">
    <property type="entry name" value="Ribosomal_S5_C"/>
    <property type="match status" value="1"/>
</dbReference>
<dbReference type="EMBL" id="MFUC01000014">
    <property type="protein sequence ID" value="OGI71973.1"/>
    <property type="molecule type" value="Genomic_DNA"/>
</dbReference>
<evidence type="ECO:0000256" key="6">
    <source>
        <dbReference type="PROSITE-ProRule" id="PRU00268"/>
    </source>
</evidence>
<dbReference type="GO" id="GO:0005737">
    <property type="term" value="C:cytoplasm"/>
    <property type="evidence" value="ECO:0007669"/>
    <property type="project" value="UniProtKB-ARBA"/>
</dbReference>
<feature type="compositionally biased region" description="Low complexity" evidence="8">
    <location>
        <begin position="7"/>
        <end position="21"/>
    </location>
</feature>
<dbReference type="PANTHER" id="PTHR48277">
    <property type="entry name" value="MITOCHONDRIAL RIBOSOMAL PROTEIN S5"/>
    <property type="match status" value="1"/>
</dbReference>
<evidence type="ECO:0000256" key="1">
    <source>
        <dbReference type="ARBA" id="ARBA00008945"/>
    </source>
</evidence>
<dbReference type="GO" id="GO:0006412">
    <property type="term" value="P:translation"/>
    <property type="evidence" value="ECO:0007669"/>
    <property type="project" value="InterPro"/>
</dbReference>
<sequence>MSEEIKTTQTTTPTFKPRTTTGARKSFVRPGSRAGAGGNKGGLGGGKSDGGRGRSDGRPQRTFADRPKPEFDQKVLDIRRVTRVVTGGRRMSFAVAIVIGDGKGSVGLGTGKGADTAIAINKALKSAKKGMIKVKLTKDMSLPHEIYAKYTTSKIMIMPNRGKGLVAGSAVRDVLSIAGIKNVTSKIFSGSKNKLNNGRAAMLALSQLSEKRIIRDVEQKIEPSISPKVESTETKDVLEAKQESK</sequence>
<dbReference type="PROSITE" id="PS50881">
    <property type="entry name" value="S5_DSRBD"/>
    <property type="match status" value="1"/>
</dbReference>
<dbReference type="InterPro" id="IPR000851">
    <property type="entry name" value="Ribosomal_uS5"/>
</dbReference>
<evidence type="ECO:0000256" key="5">
    <source>
        <dbReference type="ARBA" id="ARBA00035519"/>
    </source>
</evidence>
<dbReference type="Pfam" id="PF00333">
    <property type="entry name" value="Ribosomal_S5"/>
    <property type="match status" value="1"/>
</dbReference>
<keyword evidence="3 6" id="KW-0687">Ribonucleoprotein</keyword>
<reference evidence="10 11" key="1">
    <citation type="journal article" date="2016" name="Nat. Commun.">
        <title>Thousands of microbial genomes shed light on interconnected biogeochemical processes in an aquifer system.</title>
        <authorList>
            <person name="Anantharaman K."/>
            <person name="Brown C.T."/>
            <person name="Hug L.A."/>
            <person name="Sharon I."/>
            <person name="Castelle C.J."/>
            <person name="Probst A.J."/>
            <person name="Thomas B.C."/>
            <person name="Singh A."/>
            <person name="Wilkins M.J."/>
            <person name="Karaoz U."/>
            <person name="Brodie E.L."/>
            <person name="Williams K.H."/>
            <person name="Hubbard S.S."/>
            <person name="Banfield J.F."/>
        </authorList>
    </citation>
    <scope>NUCLEOTIDE SEQUENCE [LARGE SCALE GENOMIC DNA]</scope>
</reference>
<feature type="compositionally biased region" description="Basic and acidic residues" evidence="8">
    <location>
        <begin position="49"/>
        <end position="69"/>
    </location>
</feature>
<dbReference type="GO" id="GO:0005840">
    <property type="term" value="C:ribosome"/>
    <property type="evidence" value="ECO:0007669"/>
    <property type="project" value="UniProtKB-KW"/>
</dbReference>
<name>A0A1F6VQR1_9BACT</name>
<dbReference type="STRING" id="1801752.A3J61_01935"/>
<comment type="similarity">
    <text evidence="1 7">Belongs to the universal ribosomal protein uS5 family.</text>
</comment>
<gene>
    <name evidence="10" type="ORF">A3J61_01935</name>
</gene>
<dbReference type="GO" id="GO:0003723">
    <property type="term" value="F:RNA binding"/>
    <property type="evidence" value="ECO:0007669"/>
    <property type="project" value="InterPro"/>
</dbReference>
<proteinExistence type="inferred from homology"/>
<dbReference type="AlphaFoldDB" id="A0A1F6VQR1"/>
<evidence type="ECO:0000259" key="9">
    <source>
        <dbReference type="PROSITE" id="PS50881"/>
    </source>
</evidence>
<dbReference type="FunFam" id="3.30.230.10:FF:000002">
    <property type="entry name" value="30S ribosomal protein S5"/>
    <property type="match status" value="1"/>
</dbReference>
<feature type="domain" description="S5 DRBM" evidence="9">
    <location>
        <begin position="71"/>
        <end position="134"/>
    </location>
</feature>
<organism evidence="10 11">
    <name type="scientific">Candidatus Nomurabacteria bacterium RIFCSPHIGHO2_02_FULL_38_15</name>
    <dbReference type="NCBI Taxonomy" id="1801752"/>
    <lineage>
        <taxon>Bacteria</taxon>
        <taxon>Candidatus Nomuraibacteriota</taxon>
    </lineage>
</organism>
<dbReference type="GO" id="GO:0003735">
    <property type="term" value="F:structural constituent of ribosome"/>
    <property type="evidence" value="ECO:0007669"/>
    <property type="project" value="UniProtKB-UniRule"/>
</dbReference>
<evidence type="ECO:0000256" key="7">
    <source>
        <dbReference type="RuleBase" id="RU003823"/>
    </source>
</evidence>